<dbReference type="AlphaFoldDB" id="A0A9P6KVZ4"/>
<proteinExistence type="predicted"/>
<organism evidence="1 2">
    <name type="scientific">Paraphaeosphaeria minitans</name>
    <dbReference type="NCBI Taxonomy" id="565426"/>
    <lineage>
        <taxon>Eukaryota</taxon>
        <taxon>Fungi</taxon>
        <taxon>Dikarya</taxon>
        <taxon>Ascomycota</taxon>
        <taxon>Pezizomycotina</taxon>
        <taxon>Dothideomycetes</taxon>
        <taxon>Pleosporomycetidae</taxon>
        <taxon>Pleosporales</taxon>
        <taxon>Massarineae</taxon>
        <taxon>Didymosphaeriaceae</taxon>
        <taxon>Paraphaeosphaeria</taxon>
    </lineage>
</organism>
<sequence length="112" mass="11826">MSKLKPNDIAGSRVVTTRWSSRRRLADAVVGRALKWQNLARFAGDATWGSPVQARNVCYSGGKGDAESLLPRKRFPTTAMERGLAAGLLAERAAAAEAGVSDATSDGLLLSP</sequence>
<keyword evidence="2" id="KW-1185">Reference proteome</keyword>
<dbReference type="EMBL" id="WJXW01000001">
    <property type="protein sequence ID" value="KAF9740875.1"/>
    <property type="molecule type" value="Genomic_DNA"/>
</dbReference>
<comment type="caution">
    <text evidence="1">The sequence shown here is derived from an EMBL/GenBank/DDBJ whole genome shotgun (WGS) entry which is preliminary data.</text>
</comment>
<accession>A0A9P6KVZ4</accession>
<evidence type="ECO:0000313" key="1">
    <source>
        <dbReference type="EMBL" id="KAF9740875.1"/>
    </source>
</evidence>
<reference evidence="1" key="1">
    <citation type="journal article" date="2020" name="Mol. Plant Microbe Interact.">
        <title>Genome Sequence of the Biocontrol Agent Coniothyrium minitans strain Conio (IMI 134523).</title>
        <authorList>
            <person name="Patel D."/>
            <person name="Shittu T.A."/>
            <person name="Baroncelli R."/>
            <person name="Muthumeenakshi S."/>
            <person name="Osborne T.H."/>
            <person name="Janganan T.K."/>
            <person name="Sreenivasaprasad S."/>
        </authorList>
    </citation>
    <scope>NUCLEOTIDE SEQUENCE</scope>
    <source>
        <strain evidence="1">Conio</strain>
    </source>
</reference>
<protein>
    <submittedName>
        <fullName evidence="1">Uncharacterized protein</fullName>
    </submittedName>
</protein>
<evidence type="ECO:0000313" key="2">
    <source>
        <dbReference type="Proteomes" id="UP000756921"/>
    </source>
</evidence>
<gene>
    <name evidence="1" type="ORF">PMIN01_00414</name>
</gene>
<name>A0A9P6KVZ4_9PLEO</name>
<dbReference type="Proteomes" id="UP000756921">
    <property type="component" value="Unassembled WGS sequence"/>
</dbReference>